<comment type="caution">
    <text evidence="1">The sequence shown here is derived from an EMBL/GenBank/DDBJ whole genome shotgun (WGS) entry which is preliminary data.</text>
</comment>
<dbReference type="Proteomes" id="UP001292116">
    <property type="component" value="Unassembled WGS sequence"/>
</dbReference>
<name>A0ABU5KWL9_9PSED</name>
<proteinExistence type="predicted"/>
<evidence type="ECO:0000313" key="1">
    <source>
        <dbReference type="EMBL" id="MDZ5738053.1"/>
    </source>
</evidence>
<dbReference type="EMBL" id="JAXUBM010000006">
    <property type="protein sequence ID" value="MDZ5738053.1"/>
    <property type="molecule type" value="Genomic_DNA"/>
</dbReference>
<sequence length="260" mass="29908">MSKEKYQITEKATWLTLVIIKHDLEDYFYKLNDSSSDIFGSINELRLVRDSFITLKNLADCIGRVMPILRSNSSAELRENTKRIHKRVDFIDHVRNRSAGHFDTKVTERAVQWIPEIFHEKDCAAIDVYLCHKALLESSINSFLGPSGSQKLFDHEIDILYPPDREVFFKFLIELIGDSIEWVKEVISHLDNLIAKYDSTLVPEMSVVAGQTNFNLAEESSFDYCPEKLLQVLEDAKAEFIKQGRPELVGVLDQLARKVI</sequence>
<protein>
    <submittedName>
        <fullName evidence="1">Uncharacterized protein</fullName>
    </submittedName>
</protein>
<accession>A0ABU5KWL9</accession>
<gene>
    <name evidence="1" type="ORF">SOW75_07615</name>
</gene>
<evidence type="ECO:0000313" key="2">
    <source>
        <dbReference type="Proteomes" id="UP001292116"/>
    </source>
</evidence>
<keyword evidence="2" id="KW-1185">Reference proteome</keyword>
<organism evidence="1 2">
    <name type="scientific">Pseudomonas asiatica</name>
    <dbReference type="NCBI Taxonomy" id="2219225"/>
    <lineage>
        <taxon>Bacteria</taxon>
        <taxon>Pseudomonadati</taxon>
        <taxon>Pseudomonadota</taxon>
        <taxon>Gammaproteobacteria</taxon>
        <taxon>Pseudomonadales</taxon>
        <taxon>Pseudomonadaceae</taxon>
        <taxon>Pseudomonas</taxon>
    </lineage>
</organism>
<reference evidence="1 2" key="1">
    <citation type="submission" date="2023-11" db="EMBL/GenBank/DDBJ databases">
        <title>Draft genomes analysis of Pseudomonas asiatica isolated from milk, feces and farm soil of cows suffering from clinical mastitis.</title>
        <authorList>
            <person name="Rahman T."/>
            <person name="Das Z.C."/>
            <person name="Hoque M.N."/>
        </authorList>
    </citation>
    <scope>NUCLEOTIDE SEQUENCE [LARGE SCALE GENOMIC DNA]</scope>
    <source>
        <strain evidence="1 2">2F2</strain>
    </source>
</reference>
<dbReference type="RefSeq" id="WP_322491010.1">
    <property type="nucleotide sequence ID" value="NZ_JAXUBM010000006.1"/>
</dbReference>